<dbReference type="Gene3D" id="1.10.3730.20">
    <property type="match status" value="1"/>
</dbReference>
<keyword evidence="6" id="KW-1185">Reference proteome</keyword>
<name>A0A940SRD0_9ENTE</name>
<keyword evidence="3" id="KW-1133">Transmembrane helix</keyword>
<dbReference type="RefSeq" id="WP_209525915.1">
    <property type="nucleotide sequence ID" value="NZ_JAEEGA010000003.1"/>
</dbReference>
<dbReference type="Proteomes" id="UP000674938">
    <property type="component" value="Unassembled WGS sequence"/>
</dbReference>
<dbReference type="SUPFAM" id="SSF103481">
    <property type="entry name" value="Multidrug resistance efflux transporter EmrE"/>
    <property type="match status" value="1"/>
</dbReference>
<feature type="transmembrane region" description="Helical" evidence="3">
    <location>
        <begin position="69"/>
        <end position="89"/>
    </location>
</feature>
<accession>A0A940SRD0</accession>
<evidence type="ECO:0000259" key="4">
    <source>
        <dbReference type="Pfam" id="PF00892"/>
    </source>
</evidence>
<dbReference type="Pfam" id="PF00892">
    <property type="entry name" value="EamA"/>
    <property type="match status" value="1"/>
</dbReference>
<feature type="transmembrane region" description="Helical" evidence="3">
    <location>
        <begin position="95"/>
        <end position="113"/>
    </location>
</feature>
<evidence type="ECO:0000313" key="5">
    <source>
        <dbReference type="EMBL" id="MBP1040677.1"/>
    </source>
</evidence>
<evidence type="ECO:0000256" key="1">
    <source>
        <dbReference type="ARBA" id="ARBA00004127"/>
    </source>
</evidence>
<evidence type="ECO:0000256" key="3">
    <source>
        <dbReference type="SAM" id="Phobius"/>
    </source>
</evidence>
<reference evidence="5" key="1">
    <citation type="submission" date="2020-12" db="EMBL/GenBank/DDBJ databases">
        <title>Vagococcus allomyrinae sp. nov. and Enterococcus lavae sp. nov., isolated from the larvae of Allomyrina dichotoma.</title>
        <authorList>
            <person name="Lee S.D."/>
        </authorList>
    </citation>
    <scope>NUCLEOTIDE SEQUENCE</scope>
    <source>
        <strain evidence="5">BWB3-3</strain>
    </source>
</reference>
<dbReference type="EMBL" id="JAEEGA010000003">
    <property type="protein sequence ID" value="MBP1040677.1"/>
    <property type="molecule type" value="Genomic_DNA"/>
</dbReference>
<evidence type="ECO:0000256" key="2">
    <source>
        <dbReference type="ARBA" id="ARBA00007362"/>
    </source>
</evidence>
<gene>
    <name evidence="5" type="ORF">I6N95_06650</name>
</gene>
<keyword evidence="3" id="KW-0472">Membrane</keyword>
<proteinExistence type="inferred from homology"/>
<comment type="subcellular location">
    <subcellularLocation>
        <location evidence="1">Endomembrane system</location>
        <topology evidence="1">Multi-pass membrane protein</topology>
    </subcellularLocation>
</comment>
<dbReference type="InterPro" id="IPR000620">
    <property type="entry name" value="EamA_dom"/>
</dbReference>
<organism evidence="5 6">
    <name type="scientific">Vagococcus allomyrinae</name>
    <dbReference type="NCBI Taxonomy" id="2794353"/>
    <lineage>
        <taxon>Bacteria</taxon>
        <taxon>Bacillati</taxon>
        <taxon>Bacillota</taxon>
        <taxon>Bacilli</taxon>
        <taxon>Lactobacillales</taxon>
        <taxon>Enterococcaceae</taxon>
        <taxon>Vagococcus</taxon>
    </lineage>
</organism>
<dbReference type="AlphaFoldDB" id="A0A940SRD0"/>
<evidence type="ECO:0000313" key="6">
    <source>
        <dbReference type="Proteomes" id="UP000674938"/>
    </source>
</evidence>
<dbReference type="InterPro" id="IPR037185">
    <property type="entry name" value="EmrE-like"/>
</dbReference>
<sequence length="121" mass="13147">MAESKKKNWTRAILLICLAAVLNSFSQVLWKIGDMQSLKGFLILLLGLLISGAGMVFMMLSFRFGEVSILQPMMSVGFALSMVFGALFFAETITLNKLIGTALIIVGAALLNTEGKKGERE</sequence>
<keyword evidence="3" id="KW-0812">Transmembrane</keyword>
<protein>
    <submittedName>
        <fullName evidence="5">EamA family transporter</fullName>
    </submittedName>
</protein>
<feature type="domain" description="EamA" evidence="4">
    <location>
        <begin position="17"/>
        <end position="112"/>
    </location>
</feature>
<comment type="caution">
    <text evidence="5">The sequence shown here is derived from an EMBL/GenBank/DDBJ whole genome shotgun (WGS) entry which is preliminary data.</text>
</comment>
<feature type="transmembrane region" description="Helical" evidence="3">
    <location>
        <begin position="42"/>
        <end position="62"/>
    </location>
</feature>
<dbReference type="GO" id="GO:0016020">
    <property type="term" value="C:membrane"/>
    <property type="evidence" value="ECO:0007669"/>
    <property type="project" value="InterPro"/>
</dbReference>
<comment type="similarity">
    <text evidence="2">Belongs to the EamA transporter family.</text>
</comment>